<evidence type="ECO:0000256" key="5">
    <source>
        <dbReference type="PIRSR" id="PIRSR000097-2"/>
    </source>
</evidence>
<dbReference type="PRINTS" id="PR00069">
    <property type="entry name" value="ALDKETRDTASE"/>
</dbReference>
<evidence type="ECO:0000256" key="3">
    <source>
        <dbReference type="ARBA" id="ARBA00023002"/>
    </source>
</evidence>
<sequence>MTVHKNNIIELNNSIKMPQIGLGVLFAKNNGEVEDAIVSALQIGYRKIDTASAYQNEEGVGRAIIKSSVPRSDVFLTTKVWNTEQGYDETLLAFEKSLARLQTDYVDMYLIHWPVKSKYIETYKAMESIYKSGRARAIGVCNFNISQLQDLMKHTEIVPAMNQVEMHPYLNQYELIDFSSNYNIQLEAWRPIMMGEVLHIPELAQIGLRHHKSAVQIALRWLVQKRIAVIPKSVTPKRIRENFEIFDFELSKAEMKIIEGLNQNKRLGEDLSHVV</sequence>
<feature type="domain" description="NADP-dependent oxidoreductase" evidence="7">
    <location>
        <begin position="29"/>
        <end position="262"/>
    </location>
</feature>
<dbReference type="RefSeq" id="WP_097047347.1">
    <property type="nucleotide sequence ID" value="NZ_OBEH01000008.1"/>
</dbReference>
<keyword evidence="2" id="KW-0521">NADP</keyword>
<dbReference type="FunFam" id="3.20.20.100:FF:000015">
    <property type="entry name" value="Oxidoreductase, aldo/keto reductase family"/>
    <property type="match status" value="1"/>
</dbReference>
<dbReference type="PROSITE" id="PS00063">
    <property type="entry name" value="ALDOKETO_REDUCTASE_3"/>
    <property type="match status" value="1"/>
</dbReference>
<dbReference type="PROSITE" id="PS00062">
    <property type="entry name" value="ALDOKETO_REDUCTASE_2"/>
    <property type="match status" value="1"/>
</dbReference>
<feature type="binding site" evidence="5">
    <location>
        <position position="112"/>
    </location>
    <ligand>
        <name>substrate</name>
    </ligand>
</feature>
<reference evidence="9" key="1">
    <citation type="submission" date="2017-09" db="EMBL/GenBank/DDBJ databases">
        <authorList>
            <person name="Varghese N."/>
            <person name="Submissions S."/>
        </authorList>
    </citation>
    <scope>NUCLEOTIDE SEQUENCE [LARGE SCALE GENOMIC DNA]</scope>
    <source>
        <strain evidence="9">DSM 25885</strain>
    </source>
</reference>
<name>A0A285MXI9_9FLAO</name>
<proteinExistence type="inferred from homology"/>
<dbReference type="Proteomes" id="UP000219048">
    <property type="component" value="Unassembled WGS sequence"/>
</dbReference>
<dbReference type="AlphaFoldDB" id="A0A285MXI9"/>
<protein>
    <submittedName>
        <fullName evidence="8">Aldo/keto reductase</fullName>
    </submittedName>
</protein>
<evidence type="ECO:0000256" key="6">
    <source>
        <dbReference type="PIRSR" id="PIRSR000097-3"/>
    </source>
</evidence>
<evidence type="ECO:0000256" key="1">
    <source>
        <dbReference type="ARBA" id="ARBA00007905"/>
    </source>
</evidence>
<dbReference type="OrthoDB" id="9804790at2"/>
<feature type="site" description="Lowers pKa of active site Tyr" evidence="6">
    <location>
        <position position="79"/>
    </location>
</feature>
<evidence type="ECO:0000256" key="4">
    <source>
        <dbReference type="PIRSR" id="PIRSR000097-1"/>
    </source>
</evidence>
<feature type="active site" description="Proton donor" evidence="4">
    <location>
        <position position="54"/>
    </location>
</feature>
<dbReference type="SUPFAM" id="SSF51430">
    <property type="entry name" value="NAD(P)-linked oxidoreductase"/>
    <property type="match status" value="1"/>
</dbReference>
<dbReference type="Pfam" id="PF00248">
    <property type="entry name" value="Aldo_ket_red"/>
    <property type="match status" value="1"/>
</dbReference>
<organism evidence="8 9">
    <name type="scientific">Flagellimonas pacifica</name>
    <dbReference type="NCBI Taxonomy" id="1247520"/>
    <lineage>
        <taxon>Bacteria</taxon>
        <taxon>Pseudomonadati</taxon>
        <taxon>Bacteroidota</taxon>
        <taxon>Flavobacteriia</taxon>
        <taxon>Flavobacteriales</taxon>
        <taxon>Flavobacteriaceae</taxon>
        <taxon>Flagellimonas</taxon>
    </lineage>
</organism>
<evidence type="ECO:0000259" key="7">
    <source>
        <dbReference type="Pfam" id="PF00248"/>
    </source>
</evidence>
<dbReference type="EMBL" id="OBEH01000008">
    <property type="protein sequence ID" value="SNZ01905.1"/>
    <property type="molecule type" value="Genomic_DNA"/>
</dbReference>
<dbReference type="PANTHER" id="PTHR43827:SF3">
    <property type="entry name" value="NADP-DEPENDENT OXIDOREDUCTASE DOMAIN-CONTAINING PROTEIN"/>
    <property type="match status" value="1"/>
</dbReference>
<comment type="similarity">
    <text evidence="1">Belongs to the aldo/keto reductase family.</text>
</comment>
<keyword evidence="9" id="KW-1185">Reference proteome</keyword>
<dbReference type="InterPro" id="IPR018170">
    <property type="entry name" value="Aldo/ket_reductase_CS"/>
</dbReference>
<dbReference type="PIRSF" id="PIRSF000097">
    <property type="entry name" value="AKR"/>
    <property type="match status" value="1"/>
</dbReference>
<accession>A0A285MXI9</accession>
<dbReference type="InterPro" id="IPR023210">
    <property type="entry name" value="NADP_OxRdtase_dom"/>
</dbReference>
<evidence type="ECO:0000313" key="9">
    <source>
        <dbReference type="Proteomes" id="UP000219048"/>
    </source>
</evidence>
<evidence type="ECO:0000256" key="2">
    <source>
        <dbReference type="ARBA" id="ARBA00022857"/>
    </source>
</evidence>
<dbReference type="InterPro" id="IPR020471">
    <property type="entry name" value="AKR"/>
</dbReference>
<keyword evidence="3" id="KW-0560">Oxidoreductase</keyword>
<dbReference type="InterPro" id="IPR036812">
    <property type="entry name" value="NAD(P)_OxRdtase_dom_sf"/>
</dbReference>
<dbReference type="PANTHER" id="PTHR43827">
    <property type="entry name" value="2,5-DIKETO-D-GLUCONIC ACID REDUCTASE"/>
    <property type="match status" value="1"/>
</dbReference>
<dbReference type="Gene3D" id="3.20.20.100">
    <property type="entry name" value="NADP-dependent oxidoreductase domain"/>
    <property type="match status" value="1"/>
</dbReference>
<evidence type="ECO:0000313" key="8">
    <source>
        <dbReference type="EMBL" id="SNZ01905.1"/>
    </source>
</evidence>
<dbReference type="GO" id="GO:0016616">
    <property type="term" value="F:oxidoreductase activity, acting on the CH-OH group of donors, NAD or NADP as acceptor"/>
    <property type="evidence" value="ECO:0007669"/>
    <property type="project" value="UniProtKB-ARBA"/>
</dbReference>
<gene>
    <name evidence="8" type="ORF">SAMN06265377_3756</name>
</gene>